<dbReference type="AlphaFoldDB" id="A0A4R2SW82"/>
<evidence type="ECO:0000313" key="3">
    <source>
        <dbReference type="Proteomes" id="UP000295763"/>
    </source>
</evidence>
<dbReference type="Proteomes" id="UP000295763">
    <property type="component" value="Unassembled WGS sequence"/>
</dbReference>
<name>A0A4R2SW82_9PAST</name>
<reference evidence="2 3" key="1">
    <citation type="submission" date="2019-03" db="EMBL/GenBank/DDBJ databases">
        <title>Genomic Encyclopedia of Type Strains, Phase IV (KMG-IV): sequencing the most valuable type-strain genomes for metagenomic binning, comparative biology and taxonomic classification.</title>
        <authorList>
            <person name="Goeker M."/>
        </authorList>
    </citation>
    <scope>NUCLEOTIDE SEQUENCE [LARGE SCALE GENOMIC DNA]</scope>
    <source>
        <strain evidence="2 3">DSM 28404</strain>
    </source>
</reference>
<organism evidence="2 3">
    <name type="scientific">Cricetibacter osteomyelitidis</name>
    <dbReference type="NCBI Taxonomy" id="1521931"/>
    <lineage>
        <taxon>Bacteria</taxon>
        <taxon>Pseudomonadati</taxon>
        <taxon>Pseudomonadota</taxon>
        <taxon>Gammaproteobacteria</taxon>
        <taxon>Pasteurellales</taxon>
        <taxon>Pasteurellaceae</taxon>
        <taxon>Cricetibacter</taxon>
    </lineage>
</organism>
<feature type="transmembrane region" description="Helical" evidence="1">
    <location>
        <begin position="51"/>
        <end position="67"/>
    </location>
</feature>
<keyword evidence="1" id="KW-0472">Membrane</keyword>
<proteinExistence type="predicted"/>
<keyword evidence="1" id="KW-1133">Transmembrane helix</keyword>
<comment type="caution">
    <text evidence="2">The sequence shown here is derived from an EMBL/GenBank/DDBJ whole genome shotgun (WGS) entry which is preliminary data.</text>
</comment>
<accession>A0A4R2SW82</accession>
<evidence type="ECO:0000313" key="2">
    <source>
        <dbReference type="EMBL" id="TCP94739.1"/>
    </source>
</evidence>
<sequence length="78" mass="9695">MNSFETSISKFISNEMILEKKFHFCDRDQTFYEKNKFFDFQINGMRVEKRFNFLIFITYFIFNGFQMKKNQNNEKVFN</sequence>
<keyword evidence="3" id="KW-1185">Reference proteome</keyword>
<dbReference type="EMBL" id="SLYB01000015">
    <property type="protein sequence ID" value="TCP94739.1"/>
    <property type="molecule type" value="Genomic_DNA"/>
</dbReference>
<keyword evidence="1" id="KW-0812">Transmembrane</keyword>
<evidence type="ECO:0000256" key="1">
    <source>
        <dbReference type="SAM" id="Phobius"/>
    </source>
</evidence>
<protein>
    <submittedName>
        <fullName evidence="2">Uncharacterized protein</fullName>
    </submittedName>
</protein>
<gene>
    <name evidence="2" type="ORF">EDC44_11542</name>
</gene>